<feature type="compositionally biased region" description="Low complexity" evidence="1">
    <location>
        <begin position="124"/>
        <end position="143"/>
    </location>
</feature>
<feature type="region of interest" description="Disordered" evidence="1">
    <location>
        <begin position="124"/>
        <end position="182"/>
    </location>
</feature>
<sequence>MLRRNQPTQGNTTMLDLLPRRHLPSLLIAIPPLDNTRNQHTPLVVCLPHPTGQFLALHPMAECSPLGARGERAGGSIGRSARKAAIDAFHQLLSKITCSERHARSSAPEYEQDGRRHTLNQLASNAQQQQHMRGSSPAPSARRSTLEQPSSSSHDPYKRSHSPAASSIRRSTLTEPAAGKHVPTRQLSCWCAAEDDAGPARLIRSLPAR</sequence>
<organism evidence="2 3">
    <name type="scientific">Puccinia coronata f. sp. avenae</name>
    <dbReference type="NCBI Taxonomy" id="200324"/>
    <lineage>
        <taxon>Eukaryota</taxon>
        <taxon>Fungi</taxon>
        <taxon>Dikarya</taxon>
        <taxon>Basidiomycota</taxon>
        <taxon>Pucciniomycotina</taxon>
        <taxon>Pucciniomycetes</taxon>
        <taxon>Pucciniales</taxon>
        <taxon>Pucciniaceae</taxon>
        <taxon>Puccinia</taxon>
    </lineage>
</organism>
<comment type="caution">
    <text evidence="2">The sequence shown here is derived from an EMBL/GenBank/DDBJ whole genome shotgun (WGS) entry which is preliminary data.</text>
</comment>
<evidence type="ECO:0000313" key="3">
    <source>
        <dbReference type="Proteomes" id="UP000235392"/>
    </source>
</evidence>
<reference evidence="2 3" key="1">
    <citation type="submission" date="2017-11" db="EMBL/GenBank/DDBJ databases">
        <title>De novo assembly and phasing of dikaryotic genomes from two isolates of Puccinia coronata f. sp. avenae, the causal agent of oat crown rust.</title>
        <authorList>
            <person name="Miller M.E."/>
            <person name="Zhang Y."/>
            <person name="Omidvar V."/>
            <person name="Sperschneider J."/>
            <person name="Schwessinger B."/>
            <person name="Raley C."/>
            <person name="Palmer J.M."/>
            <person name="Garnica D."/>
            <person name="Upadhyaya N."/>
            <person name="Rathjen J."/>
            <person name="Taylor J.M."/>
            <person name="Park R.F."/>
            <person name="Dodds P.N."/>
            <person name="Hirsch C.D."/>
            <person name="Kianian S.F."/>
            <person name="Figueroa M."/>
        </authorList>
    </citation>
    <scope>NUCLEOTIDE SEQUENCE [LARGE SCALE GENOMIC DNA]</scope>
    <source>
        <strain evidence="2">12SD80</strain>
    </source>
</reference>
<dbReference type="Proteomes" id="UP000235392">
    <property type="component" value="Unassembled WGS sequence"/>
</dbReference>
<gene>
    <name evidence="2" type="ORF">PCASD_03189</name>
</gene>
<evidence type="ECO:0000256" key="1">
    <source>
        <dbReference type="SAM" id="MobiDB-lite"/>
    </source>
</evidence>
<proteinExistence type="predicted"/>
<name>A0A2N5VFC7_9BASI</name>
<protein>
    <submittedName>
        <fullName evidence="2">Uncharacterized protein</fullName>
    </submittedName>
</protein>
<evidence type="ECO:0000313" key="2">
    <source>
        <dbReference type="EMBL" id="PLW48697.1"/>
    </source>
</evidence>
<accession>A0A2N5VFC7</accession>
<feature type="compositionally biased region" description="Polar residues" evidence="1">
    <location>
        <begin position="163"/>
        <end position="174"/>
    </location>
</feature>
<dbReference type="EMBL" id="PGCI01000021">
    <property type="protein sequence ID" value="PLW48697.1"/>
    <property type="molecule type" value="Genomic_DNA"/>
</dbReference>
<dbReference type="AlphaFoldDB" id="A0A2N5VFC7"/>